<evidence type="ECO:0000313" key="6">
    <source>
        <dbReference type="Proteomes" id="UP000635853"/>
    </source>
</evidence>
<keyword evidence="5" id="KW-0808">Transferase</keyword>
<keyword evidence="5" id="KW-0489">Methyltransferase</keyword>
<comment type="similarity">
    <text evidence="2">Belongs to the tRNA methyltransferase O family.</text>
</comment>
<evidence type="ECO:0000259" key="4">
    <source>
        <dbReference type="PROSITE" id="PS51668"/>
    </source>
</evidence>
<dbReference type="InterPro" id="IPR036413">
    <property type="entry name" value="YaeB-like_sf"/>
</dbReference>
<dbReference type="InterPro" id="IPR023370">
    <property type="entry name" value="TrmO-like_N"/>
</dbReference>
<organism evidence="5 6">
    <name type="scientific">Rhodovulum visakhapatnamense</name>
    <dbReference type="NCBI Taxonomy" id="364297"/>
    <lineage>
        <taxon>Bacteria</taxon>
        <taxon>Pseudomonadati</taxon>
        <taxon>Pseudomonadota</taxon>
        <taxon>Alphaproteobacteria</taxon>
        <taxon>Rhodobacterales</taxon>
        <taxon>Paracoccaceae</taxon>
        <taxon>Rhodovulum</taxon>
    </lineage>
</organism>
<dbReference type="InterPro" id="IPR036414">
    <property type="entry name" value="YaeB_N_sf"/>
</dbReference>
<evidence type="ECO:0000256" key="2">
    <source>
        <dbReference type="ARBA" id="ARBA00033753"/>
    </source>
</evidence>
<evidence type="ECO:0000256" key="3">
    <source>
        <dbReference type="SAM" id="MobiDB-lite"/>
    </source>
</evidence>
<dbReference type="PROSITE" id="PS51668">
    <property type="entry name" value="TSAA_2"/>
    <property type="match status" value="1"/>
</dbReference>
<evidence type="ECO:0000313" key="5">
    <source>
        <dbReference type="EMBL" id="MBL3577391.1"/>
    </source>
</evidence>
<dbReference type="SUPFAM" id="SSF118196">
    <property type="entry name" value="YaeB-like"/>
    <property type="match status" value="1"/>
</dbReference>
<gene>
    <name evidence="5" type="ORF">JMJ92_04330</name>
</gene>
<name>A0ABS1RCL9_9RHOB</name>
<keyword evidence="1" id="KW-0949">S-adenosyl-L-methionine</keyword>
<dbReference type="Pfam" id="PF01980">
    <property type="entry name" value="TrmO_N"/>
    <property type="match status" value="1"/>
</dbReference>
<keyword evidence="6" id="KW-1185">Reference proteome</keyword>
<dbReference type="InterPro" id="IPR040372">
    <property type="entry name" value="YaeB-like"/>
</dbReference>
<dbReference type="EMBL" id="JAESIL010000012">
    <property type="protein sequence ID" value="MBL3577391.1"/>
    <property type="molecule type" value="Genomic_DNA"/>
</dbReference>
<proteinExistence type="inferred from homology"/>
<dbReference type="GO" id="GO:0008168">
    <property type="term" value="F:methyltransferase activity"/>
    <property type="evidence" value="ECO:0007669"/>
    <property type="project" value="UniProtKB-KW"/>
</dbReference>
<dbReference type="Proteomes" id="UP000635853">
    <property type="component" value="Unassembled WGS sequence"/>
</dbReference>
<comment type="caution">
    <text evidence="5">The sequence shown here is derived from an EMBL/GenBank/DDBJ whole genome shotgun (WGS) entry which is preliminary data.</text>
</comment>
<evidence type="ECO:0000256" key="1">
    <source>
        <dbReference type="ARBA" id="ARBA00022691"/>
    </source>
</evidence>
<dbReference type="GO" id="GO:0032259">
    <property type="term" value="P:methylation"/>
    <property type="evidence" value="ECO:0007669"/>
    <property type="project" value="UniProtKB-KW"/>
</dbReference>
<feature type="domain" description="TsaA-like" evidence="4">
    <location>
        <begin position="56"/>
        <end position="190"/>
    </location>
</feature>
<reference evidence="6" key="1">
    <citation type="submission" date="2021-01" db="EMBL/GenBank/DDBJ databases">
        <title>Draft genomes of Rhodovulum sulfidophilum.</title>
        <authorList>
            <person name="Guzman M.S."/>
        </authorList>
    </citation>
    <scope>NUCLEOTIDE SEQUENCE [LARGE SCALE GENOMIC DNA]</scope>
    <source>
        <strain evidence="6">AB19</strain>
    </source>
</reference>
<dbReference type="PANTHER" id="PTHR12818">
    <property type="entry name" value="TRNA (ADENINE(37)-N6)-METHYLTRANSFERASE"/>
    <property type="match status" value="1"/>
</dbReference>
<accession>A0ABS1RCL9</accession>
<sequence>MQRRGPLAAGRADPGHQGPDRRRHAACRASELSGPDGLRPGEVAAGDLGPADGPALRVIGRARTPWGPEDCPKNIGRARERGAPAHLELDPAFALALRGLAVGQPVIVLYWMDRARRDLLVQAPRHVDGPRGTFALRSPNRPNTISQSTVTITALDLDAGRVTVDALDCFDGTPLIDIKPWLPSVDLPPGEAG</sequence>
<protein>
    <submittedName>
        <fullName evidence="5">SAM-dependent methyltransferase</fullName>
    </submittedName>
</protein>
<feature type="region of interest" description="Disordered" evidence="3">
    <location>
        <begin position="1"/>
        <end position="51"/>
    </location>
</feature>
<dbReference type="PANTHER" id="PTHR12818:SF0">
    <property type="entry name" value="TRNA (ADENINE(37)-N6)-METHYLTRANSFERASE"/>
    <property type="match status" value="1"/>
</dbReference>
<dbReference type="Gene3D" id="2.40.30.70">
    <property type="entry name" value="YaeB-like"/>
    <property type="match status" value="1"/>
</dbReference>